<dbReference type="GO" id="GO:0006139">
    <property type="term" value="P:nucleobase-containing compound metabolic process"/>
    <property type="evidence" value="ECO:0007669"/>
    <property type="project" value="UniProtKB-ARBA"/>
</dbReference>
<dbReference type="PANTHER" id="PTHR11455:SF9">
    <property type="entry name" value="CRYPTOCHROME CIRCADIAN CLOCK 5 ISOFORM X1"/>
    <property type="match status" value="1"/>
</dbReference>
<evidence type="ECO:0000313" key="8">
    <source>
        <dbReference type="EMBL" id="CAE6492398.1"/>
    </source>
</evidence>
<evidence type="ECO:0000256" key="5">
    <source>
        <dbReference type="PIRSR" id="PIRSR602081-2"/>
    </source>
</evidence>
<keyword evidence="2 4" id="KW-0274">FAD</keyword>
<dbReference type="Gene3D" id="1.25.40.80">
    <property type="match status" value="1"/>
</dbReference>
<dbReference type="InterPro" id="IPR018394">
    <property type="entry name" value="DNA_photolyase_1_CS_C"/>
</dbReference>
<sequence length="476" mass="55618">MDSVADSCMNLVVDNSVEPEFERSVFFFTRDMRLHDNTALLEACKRSQRVIPCFVLSSTFIENENIPERRKQFLMECLTDLADEFTRMNATLHIFSGDYVKALNDIDSKQKIDAVFINQDYTLFAKRRQNSISEFCKKASIRFHQYTDHFLYHPDLIKTKKGNPYTVFSQFFRAAIQIPVSKPVQNKHVNFECTLFNQEVGKKFLKTKLEQVSTTFGGRKYGLQILKRITDFAGYDRERNYPSLSGTTMLSAHSRFGTVSSREVYHAISDCLGMHHALMGQIHWREFFGHILYHFPHVISGPFNTKYSKIKWSCNRKHLEAWKNGNTGFPIIDAGMRQLDKTGFMHNRIRMIAASFLVKDLHIDWKIGERHFAKNLIDYDPAVNNGNWQWVASTGCDAQPWFRIFNPWRQQKKFDADCSYIRKWIPELAGLKAKQIHNLYRMRPTGIDYPPPIVDHSIESSITKKLFKQYRTKLQV</sequence>
<dbReference type="GO" id="GO:0071949">
    <property type="term" value="F:FAD binding"/>
    <property type="evidence" value="ECO:0007669"/>
    <property type="project" value="TreeGrafter"/>
</dbReference>
<dbReference type="GO" id="GO:0003904">
    <property type="term" value="F:deoxyribodipyrimidine photo-lyase activity"/>
    <property type="evidence" value="ECO:0007669"/>
    <property type="project" value="UniProtKB-EC"/>
</dbReference>
<dbReference type="InterPro" id="IPR005101">
    <property type="entry name" value="Cryptochr/Photolyase_FAD-bd"/>
</dbReference>
<gene>
    <name evidence="8" type="ORF">NUZ5A_50024</name>
</gene>
<dbReference type="PROSITE" id="PS51645">
    <property type="entry name" value="PHR_CRY_ALPHA_BETA"/>
    <property type="match status" value="1"/>
</dbReference>
<feature type="domain" description="Photolyase/cryptochrome alpha/beta" evidence="7">
    <location>
        <begin position="22"/>
        <end position="151"/>
    </location>
</feature>
<dbReference type="EMBL" id="CAJNAQ010000005">
    <property type="protein sequence ID" value="CAE6492398.1"/>
    <property type="molecule type" value="Genomic_DNA"/>
</dbReference>
<dbReference type="GO" id="GO:0006950">
    <property type="term" value="P:response to stress"/>
    <property type="evidence" value="ECO:0007669"/>
    <property type="project" value="UniProtKB-ARBA"/>
</dbReference>
<dbReference type="InterPro" id="IPR006050">
    <property type="entry name" value="DNA_photolyase_N"/>
</dbReference>
<dbReference type="Gene3D" id="1.10.579.10">
    <property type="entry name" value="DNA Cyclobutane Dipyrimidine Photolyase, subunit A, domain 3"/>
    <property type="match status" value="1"/>
</dbReference>
<feature type="site" description="Electron transfer via tryptophanyl radical" evidence="5">
    <location>
        <position position="312"/>
    </location>
</feature>
<dbReference type="Proteomes" id="UP000655759">
    <property type="component" value="Unassembled WGS sequence"/>
</dbReference>
<dbReference type="PROSITE" id="PS00394">
    <property type="entry name" value="DNA_PHOTOLYASES_1_1"/>
    <property type="match status" value="1"/>
</dbReference>
<dbReference type="SUPFAM" id="SSF48173">
    <property type="entry name" value="Cryptochrome/photolyase FAD-binding domain"/>
    <property type="match status" value="1"/>
</dbReference>
<feature type="binding site" evidence="4">
    <location>
        <begin position="281"/>
        <end position="288"/>
    </location>
    <ligand>
        <name>FAD</name>
        <dbReference type="ChEBI" id="CHEBI:57692"/>
    </ligand>
</feature>
<comment type="cofactor">
    <cofactor evidence="4">
        <name>FAD</name>
        <dbReference type="ChEBI" id="CHEBI:57692"/>
    </cofactor>
    <text evidence="4">Binds 1 FAD per subunit.</text>
</comment>
<dbReference type="InterPro" id="IPR002081">
    <property type="entry name" value="Cryptochrome/DNA_photolyase_1"/>
</dbReference>
<name>A0A812EZC5_9ARCH</name>
<feature type="binding site" evidence="4">
    <location>
        <position position="235"/>
    </location>
    <ligand>
        <name>FAD</name>
        <dbReference type="ChEBI" id="CHEBI:57692"/>
    </ligand>
</feature>
<dbReference type="InterPro" id="IPR014729">
    <property type="entry name" value="Rossmann-like_a/b/a_fold"/>
</dbReference>
<dbReference type="PROSITE" id="PS00691">
    <property type="entry name" value="DNA_PHOTOLYASES_1_2"/>
    <property type="match status" value="1"/>
</dbReference>
<dbReference type="AlphaFoldDB" id="A0A812EZC5"/>
<comment type="caution">
    <text evidence="8">The sequence shown here is derived from an EMBL/GenBank/DDBJ whole genome shotgun (WGS) entry which is preliminary data.</text>
</comment>
<feature type="site" description="Electron transfer via tryptophanyl radical" evidence="5">
    <location>
        <position position="365"/>
    </location>
</feature>
<keyword evidence="1 4" id="KW-0285">Flavoprotein</keyword>
<evidence type="ECO:0000256" key="1">
    <source>
        <dbReference type="ARBA" id="ARBA00022630"/>
    </source>
</evidence>
<dbReference type="EC" id="4.1.99.3" evidence="8"/>
<feature type="binding site" evidence="4">
    <location>
        <begin position="247"/>
        <end position="251"/>
    </location>
    <ligand>
        <name>FAD</name>
        <dbReference type="ChEBI" id="CHEBI:57692"/>
    </ligand>
</feature>
<dbReference type="PRINTS" id="PR00147">
    <property type="entry name" value="DNAPHOTLYASE"/>
</dbReference>
<feature type="site" description="Electron transfer via tryptophanyl radical" evidence="5">
    <location>
        <position position="388"/>
    </location>
</feature>
<dbReference type="Pfam" id="PF03441">
    <property type="entry name" value="FAD_binding_7"/>
    <property type="match status" value="1"/>
</dbReference>
<feature type="binding site" evidence="4">
    <location>
        <begin position="378"/>
        <end position="380"/>
    </location>
    <ligand>
        <name>FAD</name>
        <dbReference type="ChEBI" id="CHEBI:57692"/>
    </ligand>
</feature>
<proteinExistence type="inferred from homology"/>
<evidence type="ECO:0000256" key="4">
    <source>
        <dbReference type="PIRSR" id="PIRSR602081-1"/>
    </source>
</evidence>
<dbReference type="Pfam" id="PF00875">
    <property type="entry name" value="DNA_photolyase"/>
    <property type="match status" value="1"/>
</dbReference>
<evidence type="ECO:0000259" key="7">
    <source>
        <dbReference type="PROSITE" id="PS51645"/>
    </source>
</evidence>
<evidence type="ECO:0000256" key="2">
    <source>
        <dbReference type="ARBA" id="ARBA00022827"/>
    </source>
</evidence>
<dbReference type="InterPro" id="IPR036134">
    <property type="entry name" value="Crypto/Photolyase_FAD-like_sf"/>
</dbReference>
<comment type="similarity">
    <text evidence="6">Belongs to the DNA photolyase family.</text>
</comment>
<dbReference type="InterPro" id="IPR036155">
    <property type="entry name" value="Crypto/Photolyase_N_sf"/>
</dbReference>
<evidence type="ECO:0000313" key="9">
    <source>
        <dbReference type="Proteomes" id="UP000655759"/>
    </source>
</evidence>
<evidence type="ECO:0000256" key="3">
    <source>
        <dbReference type="ARBA" id="ARBA00022991"/>
    </source>
</evidence>
<keyword evidence="8" id="KW-0456">Lyase</keyword>
<accession>A0A812EZC5</accession>
<dbReference type="Gene3D" id="3.40.50.620">
    <property type="entry name" value="HUPs"/>
    <property type="match status" value="1"/>
</dbReference>
<dbReference type="PANTHER" id="PTHR11455">
    <property type="entry name" value="CRYPTOCHROME"/>
    <property type="match status" value="1"/>
</dbReference>
<dbReference type="SUPFAM" id="SSF52425">
    <property type="entry name" value="Cryptochrome/photolyase, N-terminal domain"/>
    <property type="match status" value="1"/>
</dbReference>
<reference evidence="8" key="1">
    <citation type="submission" date="2021-02" db="EMBL/GenBank/DDBJ databases">
        <authorList>
            <person name="Han P."/>
        </authorList>
    </citation>
    <scope>NUCLEOTIDE SEQUENCE</scope>
    <source>
        <strain evidence="8">Candidatus Nitrosotenuis uzonensis 5A</strain>
    </source>
</reference>
<evidence type="ECO:0000256" key="6">
    <source>
        <dbReference type="RuleBase" id="RU004182"/>
    </source>
</evidence>
<keyword evidence="3 6" id="KW-0157">Chromophore</keyword>
<dbReference type="GO" id="GO:0003677">
    <property type="term" value="F:DNA binding"/>
    <property type="evidence" value="ECO:0007669"/>
    <property type="project" value="TreeGrafter"/>
</dbReference>
<protein>
    <submittedName>
        <fullName evidence="8">Deoxyribodipyrimidine photo-lyase</fullName>
        <ecNumber evidence="8">4.1.99.3</ecNumber>
    </submittedName>
</protein>
<organism evidence="8 9">
    <name type="scientific">Candidatus Nitrosotenuis uzonensis</name>
    <dbReference type="NCBI Taxonomy" id="1407055"/>
    <lineage>
        <taxon>Archaea</taxon>
        <taxon>Nitrososphaerota</taxon>
        <taxon>Candidatus Nitrosotenuis</taxon>
    </lineage>
</organism>